<dbReference type="GO" id="GO:0005886">
    <property type="term" value="C:plasma membrane"/>
    <property type="evidence" value="ECO:0007669"/>
    <property type="project" value="UniProtKB-SubCell"/>
</dbReference>
<sequence length="318" mass="34318">MSYNGIKQLEKWRIGLENKTQAQKRLIGGILAVTGAILWGIQGPVSQFLFQDNNLSPEWLMGIKMGISGIVILLFTNFVKKEPVMDLWRKPKNLGVFAAYAVFGLAAVQYLYLVTVNLSNAGTATVLQSLGTVLIVIFTAIFYHQLPNKYEATAVLVALIGTWLLVTKGHLTQLAISTPALTAGLLLALAGAIQTMLPVNLLKRFSTLVVVGWAMLVGGIIFTFVHPFWVDVPKLTLGTVLGVGFIVFFGTMMSFICFINSLKFVSPTVAGMLDTFEPLSATIGAVVFLNTSFNGAEVIGGILVLSTVFILALGNKSE</sequence>
<proteinExistence type="inferred from homology"/>
<feature type="domain" description="EamA" evidence="8">
    <location>
        <begin position="181"/>
        <end position="311"/>
    </location>
</feature>
<evidence type="ECO:0000256" key="6">
    <source>
        <dbReference type="ARBA" id="ARBA00023136"/>
    </source>
</evidence>
<protein>
    <submittedName>
        <fullName evidence="9">Transport protein</fullName>
    </submittedName>
</protein>
<name>A0A0R1FU54_9LACO</name>
<dbReference type="PATRIC" id="fig|1423768.4.peg.939"/>
<evidence type="ECO:0000256" key="3">
    <source>
        <dbReference type="ARBA" id="ARBA00022475"/>
    </source>
</evidence>
<feature type="transmembrane region" description="Helical" evidence="7">
    <location>
        <begin position="235"/>
        <end position="259"/>
    </location>
</feature>
<dbReference type="Proteomes" id="UP000051794">
    <property type="component" value="Unassembled WGS sequence"/>
</dbReference>
<keyword evidence="4 7" id="KW-0812">Transmembrane</keyword>
<feature type="transmembrane region" description="Helical" evidence="7">
    <location>
        <begin position="59"/>
        <end position="79"/>
    </location>
</feature>
<dbReference type="EMBL" id="AZCK01000016">
    <property type="protein sequence ID" value="KRK22530.1"/>
    <property type="molecule type" value="Genomic_DNA"/>
</dbReference>
<organism evidence="9 10">
    <name type="scientific">Apilactobacillus kunkeei DSM 12361 = ATCC 700308</name>
    <dbReference type="NCBI Taxonomy" id="1423768"/>
    <lineage>
        <taxon>Bacteria</taxon>
        <taxon>Bacillati</taxon>
        <taxon>Bacillota</taxon>
        <taxon>Bacilli</taxon>
        <taxon>Lactobacillales</taxon>
        <taxon>Lactobacillaceae</taxon>
        <taxon>Apilactobacillus</taxon>
    </lineage>
</organism>
<evidence type="ECO:0000256" key="2">
    <source>
        <dbReference type="ARBA" id="ARBA00007362"/>
    </source>
</evidence>
<dbReference type="PANTHER" id="PTHR32322:SF18">
    <property type="entry name" value="S-ADENOSYLMETHIONINE_S-ADENOSYLHOMOCYSTEINE TRANSPORTER"/>
    <property type="match status" value="1"/>
</dbReference>
<keyword evidence="3" id="KW-1003">Cell membrane</keyword>
<evidence type="ECO:0000256" key="1">
    <source>
        <dbReference type="ARBA" id="ARBA00004651"/>
    </source>
</evidence>
<evidence type="ECO:0000313" key="9">
    <source>
        <dbReference type="EMBL" id="KRK22530.1"/>
    </source>
</evidence>
<gene>
    <name evidence="9" type="ORF">FD43_GL000932</name>
</gene>
<dbReference type="Pfam" id="PF00892">
    <property type="entry name" value="EamA"/>
    <property type="match status" value="2"/>
</dbReference>
<reference evidence="9 10" key="1">
    <citation type="journal article" date="2015" name="Genome Announc.">
        <title>Expanding the biotechnology potential of lactobacilli through comparative genomics of 213 strains and associated genera.</title>
        <authorList>
            <person name="Sun Z."/>
            <person name="Harris H.M."/>
            <person name="McCann A."/>
            <person name="Guo C."/>
            <person name="Argimon S."/>
            <person name="Zhang W."/>
            <person name="Yang X."/>
            <person name="Jeffery I.B."/>
            <person name="Cooney J.C."/>
            <person name="Kagawa T.F."/>
            <person name="Liu W."/>
            <person name="Song Y."/>
            <person name="Salvetti E."/>
            <person name="Wrobel A."/>
            <person name="Rasinkangas P."/>
            <person name="Parkhill J."/>
            <person name="Rea M.C."/>
            <person name="O'Sullivan O."/>
            <person name="Ritari J."/>
            <person name="Douillard F.P."/>
            <person name="Paul Ross R."/>
            <person name="Yang R."/>
            <person name="Briner A.E."/>
            <person name="Felis G.E."/>
            <person name="de Vos W.M."/>
            <person name="Barrangou R."/>
            <person name="Klaenhammer T.R."/>
            <person name="Caufield P.W."/>
            <person name="Cui Y."/>
            <person name="Zhang H."/>
            <person name="O'Toole P.W."/>
        </authorList>
    </citation>
    <scope>NUCLEOTIDE SEQUENCE [LARGE SCALE GENOMIC DNA]</scope>
    <source>
        <strain evidence="9 10">DSM 12361</strain>
    </source>
</reference>
<keyword evidence="6 7" id="KW-0472">Membrane</keyword>
<comment type="caution">
    <text evidence="9">The sequence shown here is derived from an EMBL/GenBank/DDBJ whole genome shotgun (WGS) entry which is preliminary data.</text>
</comment>
<evidence type="ECO:0000256" key="4">
    <source>
        <dbReference type="ARBA" id="ARBA00022692"/>
    </source>
</evidence>
<comment type="subcellular location">
    <subcellularLocation>
        <location evidence="1">Cell membrane</location>
        <topology evidence="1">Multi-pass membrane protein</topology>
    </subcellularLocation>
</comment>
<feature type="transmembrane region" description="Helical" evidence="7">
    <location>
        <begin position="124"/>
        <end position="143"/>
    </location>
</feature>
<feature type="transmembrane region" description="Helical" evidence="7">
    <location>
        <begin position="26"/>
        <end position="47"/>
    </location>
</feature>
<feature type="transmembrane region" description="Helical" evidence="7">
    <location>
        <begin position="295"/>
        <end position="314"/>
    </location>
</feature>
<feature type="transmembrane region" description="Helical" evidence="7">
    <location>
        <begin position="205"/>
        <end position="229"/>
    </location>
</feature>
<dbReference type="InterPro" id="IPR037185">
    <property type="entry name" value="EmrE-like"/>
</dbReference>
<evidence type="ECO:0000259" key="8">
    <source>
        <dbReference type="Pfam" id="PF00892"/>
    </source>
</evidence>
<keyword evidence="5 7" id="KW-1133">Transmembrane helix</keyword>
<dbReference type="SUPFAM" id="SSF103481">
    <property type="entry name" value="Multidrug resistance efflux transporter EmrE"/>
    <property type="match status" value="2"/>
</dbReference>
<dbReference type="InterPro" id="IPR000620">
    <property type="entry name" value="EamA_dom"/>
</dbReference>
<comment type="similarity">
    <text evidence="2">Belongs to the EamA transporter family.</text>
</comment>
<feature type="domain" description="EamA" evidence="8">
    <location>
        <begin position="27"/>
        <end position="166"/>
    </location>
</feature>
<feature type="transmembrane region" description="Helical" evidence="7">
    <location>
        <begin position="91"/>
        <end position="112"/>
    </location>
</feature>
<feature type="transmembrane region" description="Helical" evidence="7">
    <location>
        <begin position="172"/>
        <end position="193"/>
    </location>
</feature>
<accession>A0A0R1FU54</accession>
<evidence type="ECO:0000313" key="10">
    <source>
        <dbReference type="Proteomes" id="UP000051794"/>
    </source>
</evidence>
<evidence type="ECO:0000256" key="7">
    <source>
        <dbReference type="SAM" id="Phobius"/>
    </source>
</evidence>
<dbReference type="PANTHER" id="PTHR32322">
    <property type="entry name" value="INNER MEMBRANE TRANSPORTER"/>
    <property type="match status" value="1"/>
</dbReference>
<dbReference type="InterPro" id="IPR050638">
    <property type="entry name" value="AA-Vitamin_Transporters"/>
</dbReference>
<dbReference type="AlphaFoldDB" id="A0A0R1FU54"/>
<evidence type="ECO:0000256" key="5">
    <source>
        <dbReference type="ARBA" id="ARBA00022989"/>
    </source>
</evidence>
<feature type="transmembrane region" description="Helical" evidence="7">
    <location>
        <begin position="150"/>
        <end position="166"/>
    </location>
</feature>